<evidence type="ECO:0000313" key="2">
    <source>
        <dbReference type="Proteomes" id="UP001285354"/>
    </source>
</evidence>
<gene>
    <name evidence="1" type="ORF">QTJ16_000723</name>
</gene>
<reference evidence="1" key="1">
    <citation type="submission" date="2023-06" db="EMBL/GenBank/DDBJ databases">
        <title>Draft genome of Marssonina rosae.</title>
        <authorList>
            <person name="Cheng Q."/>
        </authorList>
    </citation>
    <scope>NUCLEOTIDE SEQUENCE</scope>
    <source>
        <strain evidence="1">R4</strain>
    </source>
</reference>
<dbReference type="AlphaFoldDB" id="A0AAD9T4K7"/>
<keyword evidence="2" id="KW-1185">Reference proteome</keyword>
<sequence>MSSDKVLDAKMFDRALKLLDAQMSRNDFLNAFSPINVVTVGGFVAVKYFGNRMSTGDLDYMIEQEWAEDNEIKLPINNVIKAVAEKEALEYNWMNDELQIWASPTASKTIFAQAFAQNIILFDGKGLKVWAAPLIWGLERKLRRTASPDHKQLDMDDLLAHFKYFGANNGAPLGMEYF</sequence>
<organism evidence="1 2">
    <name type="scientific">Diplocarpon rosae</name>
    <dbReference type="NCBI Taxonomy" id="946125"/>
    <lineage>
        <taxon>Eukaryota</taxon>
        <taxon>Fungi</taxon>
        <taxon>Dikarya</taxon>
        <taxon>Ascomycota</taxon>
        <taxon>Pezizomycotina</taxon>
        <taxon>Leotiomycetes</taxon>
        <taxon>Helotiales</taxon>
        <taxon>Drepanopezizaceae</taxon>
        <taxon>Diplocarpon</taxon>
    </lineage>
</organism>
<protein>
    <submittedName>
        <fullName evidence="1">Uncharacterized protein</fullName>
    </submittedName>
</protein>
<evidence type="ECO:0000313" key="1">
    <source>
        <dbReference type="EMBL" id="KAK2629903.1"/>
    </source>
</evidence>
<dbReference type="Proteomes" id="UP001285354">
    <property type="component" value="Unassembled WGS sequence"/>
</dbReference>
<accession>A0AAD9T4K7</accession>
<name>A0AAD9T4K7_9HELO</name>
<comment type="caution">
    <text evidence="1">The sequence shown here is derived from an EMBL/GenBank/DDBJ whole genome shotgun (WGS) entry which is preliminary data.</text>
</comment>
<dbReference type="EMBL" id="JAUBYV010000001">
    <property type="protein sequence ID" value="KAK2629903.1"/>
    <property type="molecule type" value="Genomic_DNA"/>
</dbReference>
<proteinExistence type="predicted"/>